<dbReference type="CDD" id="cd13986">
    <property type="entry name" value="STKc_16"/>
    <property type="match status" value="1"/>
</dbReference>
<evidence type="ECO:0000313" key="10">
    <source>
        <dbReference type="EMBL" id="KAK2177146.1"/>
    </source>
</evidence>
<dbReference type="Gene3D" id="1.10.510.10">
    <property type="entry name" value="Transferase(Phosphotransferase) domain 1"/>
    <property type="match status" value="1"/>
</dbReference>
<feature type="domain" description="Protein kinase" evidence="9">
    <location>
        <begin position="28"/>
        <end position="310"/>
    </location>
</feature>
<evidence type="ECO:0000256" key="8">
    <source>
        <dbReference type="ARBA" id="ARBA00048679"/>
    </source>
</evidence>
<evidence type="ECO:0000256" key="6">
    <source>
        <dbReference type="ARBA" id="ARBA00022840"/>
    </source>
</evidence>
<comment type="catalytic activity">
    <reaction evidence="7">
        <text>L-threonyl-[protein] + ATP = O-phospho-L-threonyl-[protein] + ADP + H(+)</text>
        <dbReference type="Rhea" id="RHEA:46608"/>
        <dbReference type="Rhea" id="RHEA-COMP:11060"/>
        <dbReference type="Rhea" id="RHEA-COMP:11605"/>
        <dbReference type="ChEBI" id="CHEBI:15378"/>
        <dbReference type="ChEBI" id="CHEBI:30013"/>
        <dbReference type="ChEBI" id="CHEBI:30616"/>
        <dbReference type="ChEBI" id="CHEBI:61977"/>
        <dbReference type="ChEBI" id="CHEBI:456216"/>
        <dbReference type="EC" id="2.7.11.1"/>
    </reaction>
</comment>
<dbReference type="PANTHER" id="PTHR45998">
    <property type="entry name" value="SERINE/THREONINE-PROTEIN KINASE 16"/>
    <property type="match status" value="1"/>
</dbReference>
<sequence length="318" mass="35898">MSATRVLQRLTMGCVCSRESITVGDRKLFERSRLGEGGFSYVDLVEDKYSHKLYALKRMNCHAKEDERNALREVEYMNSFGHRNLIVCEAYAVIPVERSRTGVVSEVLVLMPFYRRGTLQDEIEAERKRGEHMKEGRLLRLMEGICEGIKALHTHYPVPVTHRDIKPANVLLADDDTPVLMDFGSMGPAVVEITNMSQAQTLQDLAAERCSMPYRAPELFNVNSHCTIDDRIDIWSLGCTLYAMCFHESPFDRAHQRGDSIALAVLGENIQIPNSSLYSTQVTDLALAMLTLNASDRPDIDTVLQRVSALSRQQQNCI</sequence>
<organism evidence="10 11">
    <name type="scientific">Ridgeia piscesae</name>
    <name type="common">Tubeworm</name>
    <dbReference type="NCBI Taxonomy" id="27915"/>
    <lineage>
        <taxon>Eukaryota</taxon>
        <taxon>Metazoa</taxon>
        <taxon>Spiralia</taxon>
        <taxon>Lophotrochozoa</taxon>
        <taxon>Annelida</taxon>
        <taxon>Polychaeta</taxon>
        <taxon>Sedentaria</taxon>
        <taxon>Canalipalpata</taxon>
        <taxon>Sabellida</taxon>
        <taxon>Siboglinidae</taxon>
        <taxon>Ridgeia</taxon>
    </lineage>
</organism>
<evidence type="ECO:0000256" key="1">
    <source>
        <dbReference type="ARBA" id="ARBA00012513"/>
    </source>
</evidence>
<protein>
    <recommendedName>
        <fullName evidence="1">non-specific serine/threonine protein kinase</fullName>
        <ecNumber evidence="1">2.7.11.1</ecNumber>
    </recommendedName>
</protein>
<evidence type="ECO:0000313" key="11">
    <source>
        <dbReference type="Proteomes" id="UP001209878"/>
    </source>
</evidence>
<dbReference type="PROSITE" id="PS00108">
    <property type="entry name" value="PROTEIN_KINASE_ST"/>
    <property type="match status" value="1"/>
</dbReference>
<dbReference type="SMART" id="SM00220">
    <property type="entry name" value="S_TKc"/>
    <property type="match status" value="1"/>
</dbReference>
<evidence type="ECO:0000256" key="2">
    <source>
        <dbReference type="ARBA" id="ARBA00022527"/>
    </source>
</evidence>
<reference evidence="10" key="1">
    <citation type="journal article" date="2023" name="Mol. Biol. Evol.">
        <title>Third-Generation Sequencing Reveals the Adaptive Role of the Epigenome in Three Deep-Sea Polychaetes.</title>
        <authorList>
            <person name="Perez M."/>
            <person name="Aroh O."/>
            <person name="Sun Y."/>
            <person name="Lan Y."/>
            <person name="Juniper S.K."/>
            <person name="Young C.R."/>
            <person name="Angers B."/>
            <person name="Qian P.Y."/>
        </authorList>
    </citation>
    <scope>NUCLEOTIDE SEQUENCE</scope>
    <source>
        <strain evidence="10">R07B-5</strain>
    </source>
</reference>
<dbReference type="Gene3D" id="3.30.200.20">
    <property type="entry name" value="Phosphorylase Kinase, domain 1"/>
    <property type="match status" value="1"/>
</dbReference>
<accession>A0AAD9NQS6</accession>
<dbReference type="EC" id="2.7.11.1" evidence="1"/>
<dbReference type="PROSITE" id="PS50011">
    <property type="entry name" value="PROTEIN_KINASE_DOM"/>
    <property type="match status" value="1"/>
</dbReference>
<evidence type="ECO:0000256" key="5">
    <source>
        <dbReference type="ARBA" id="ARBA00022777"/>
    </source>
</evidence>
<evidence type="ECO:0000256" key="3">
    <source>
        <dbReference type="ARBA" id="ARBA00022679"/>
    </source>
</evidence>
<comment type="catalytic activity">
    <reaction evidence="8">
        <text>L-seryl-[protein] + ATP = O-phospho-L-seryl-[protein] + ADP + H(+)</text>
        <dbReference type="Rhea" id="RHEA:17989"/>
        <dbReference type="Rhea" id="RHEA-COMP:9863"/>
        <dbReference type="Rhea" id="RHEA-COMP:11604"/>
        <dbReference type="ChEBI" id="CHEBI:15378"/>
        <dbReference type="ChEBI" id="CHEBI:29999"/>
        <dbReference type="ChEBI" id="CHEBI:30616"/>
        <dbReference type="ChEBI" id="CHEBI:83421"/>
        <dbReference type="ChEBI" id="CHEBI:456216"/>
        <dbReference type="EC" id="2.7.11.1"/>
    </reaction>
</comment>
<dbReference type="InterPro" id="IPR011009">
    <property type="entry name" value="Kinase-like_dom_sf"/>
</dbReference>
<keyword evidence="4" id="KW-0547">Nucleotide-binding</keyword>
<evidence type="ECO:0000256" key="7">
    <source>
        <dbReference type="ARBA" id="ARBA00047899"/>
    </source>
</evidence>
<keyword evidence="3" id="KW-0808">Transferase</keyword>
<keyword evidence="5" id="KW-0418">Kinase</keyword>
<dbReference type="GO" id="GO:0004674">
    <property type="term" value="F:protein serine/threonine kinase activity"/>
    <property type="evidence" value="ECO:0007669"/>
    <property type="project" value="UniProtKB-KW"/>
</dbReference>
<dbReference type="GO" id="GO:0005524">
    <property type="term" value="F:ATP binding"/>
    <property type="evidence" value="ECO:0007669"/>
    <property type="project" value="UniProtKB-KW"/>
</dbReference>
<evidence type="ECO:0000259" key="9">
    <source>
        <dbReference type="PROSITE" id="PS50011"/>
    </source>
</evidence>
<dbReference type="SUPFAM" id="SSF56112">
    <property type="entry name" value="Protein kinase-like (PK-like)"/>
    <property type="match status" value="1"/>
</dbReference>
<keyword evidence="6" id="KW-0067">ATP-binding</keyword>
<dbReference type="Proteomes" id="UP001209878">
    <property type="component" value="Unassembled WGS sequence"/>
</dbReference>
<gene>
    <name evidence="10" type="ORF">NP493_616g01039</name>
</gene>
<dbReference type="GO" id="GO:0005794">
    <property type="term" value="C:Golgi apparatus"/>
    <property type="evidence" value="ECO:0007669"/>
    <property type="project" value="TreeGrafter"/>
</dbReference>
<name>A0AAD9NQS6_RIDPI</name>
<dbReference type="Pfam" id="PF00069">
    <property type="entry name" value="Pkinase"/>
    <property type="match status" value="1"/>
</dbReference>
<dbReference type="InterPro" id="IPR000719">
    <property type="entry name" value="Prot_kinase_dom"/>
</dbReference>
<proteinExistence type="predicted"/>
<dbReference type="AlphaFoldDB" id="A0AAD9NQS6"/>
<dbReference type="EMBL" id="JAODUO010000616">
    <property type="protein sequence ID" value="KAK2177146.1"/>
    <property type="molecule type" value="Genomic_DNA"/>
</dbReference>
<keyword evidence="2" id="KW-0723">Serine/threonine-protein kinase</keyword>
<keyword evidence="11" id="KW-1185">Reference proteome</keyword>
<evidence type="ECO:0000256" key="4">
    <source>
        <dbReference type="ARBA" id="ARBA00022741"/>
    </source>
</evidence>
<comment type="caution">
    <text evidence="10">The sequence shown here is derived from an EMBL/GenBank/DDBJ whole genome shotgun (WGS) entry which is preliminary data.</text>
</comment>
<dbReference type="PANTHER" id="PTHR45998:SF2">
    <property type="entry name" value="SERINE_THREONINE-PROTEIN KINASE 16"/>
    <property type="match status" value="1"/>
</dbReference>
<dbReference type="InterPro" id="IPR052239">
    <property type="entry name" value="Ser/Thr-specific_kinases"/>
</dbReference>
<dbReference type="InterPro" id="IPR008271">
    <property type="entry name" value="Ser/Thr_kinase_AS"/>
</dbReference>